<proteinExistence type="inferred from homology"/>
<evidence type="ECO:0000259" key="5">
    <source>
        <dbReference type="PROSITE" id="PS50208"/>
    </source>
</evidence>
<evidence type="ECO:0000256" key="2">
    <source>
        <dbReference type="ARBA" id="ARBA00022737"/>
    </source>
</evidence>
<dbReference type="Pfam" id="PF00656">
    <property type="entry name" value="Peptidase_C14"/>
    <property type="match status" value="1"/>
</dbReference>
<dbReference type="InterPro" id="IPR001309">
    <property type="entry name" value="Pept_C14_p20"/>
</dbReference>
<accession>A0A7J7JWN9</accession>
<dbReference type="SUPFAM" id="SSF48403">
    <property type="entry name" value="Ankyrin repeat"/>
    <property type="match status" value="2"/>
</dbReference>
<dbReference type="SUPFAM" id="SSF52129">
    <property type="entry name" value="Caspase-like"/>
    <property type="match status" value="1"/>
</dbReference>
<dbReference type="Gene3D" id="3.40.50.1460">
    <property type="match status" value="1"/>
</dbReference>
<evidence type="ECO:0000256" key="3">
    <source>
        <dbReference type="ARBA" id="ARBA00023043"/>
    </source>
</evidence>
<dbReference type="Proteomes" id="UP000593567">
    <property type="component" value="Unassembled WGS sequence"/>
</dbReference>
<dbReference type="GO" id="GO:0004197">
    <property type="term" value="F:cysteine-type endopeptidase activity"/>
    <property type="evidence" value="ECO:0007669"/>
    <property type="project" value="InterPro"/>
</dbReference>
<feature type="compositionally biased region" description="Acidic residues" evidence="4">
    <location>
        <begin position="29"/>
        <end position="51"/>
    </location>
</feature>
<protein>
    <recommendedName>
        <fullName evidence="5">Caspase family p20 domain-containing protein</fullName>
    </recommendedName>
</protein>
<dbReference type="AlphaFoldDB" id="A0A7J7JWN9"/>
<dbReference type="Pfam" id="PF00023">
    <property type="entry name" value="Ank"/>
    <property type="match status" value="1"/>
</dbReference>
<organism evidence="6 7">
    <name type="scientific">Bugula neritina</name>
    <name type="common">Brown bryozoan</name>
    <name type="synonym">Sertularia neritina</name>
    <dbReference type="NCBI Taxonomy" id="10212"/>
    <lineage>
        <taxon>Eukaryota</taxon>
        <taxon>Metazoa</taxon>
        <taxon>Spiralia</taxon>
        <taxon>Lophotrochozoa</taxon>
        <taxon>Bryozoa</taxon>
        <taxon>Gymnolaemata</taxon>
        <taxon>Cheilostomatida</taxon>
        <taxon>Flustrina</taxon>
        <taxon>Buguloidea</taxon>
        <taxon>Bugulidae</taxon>
        <taxon>Bugula</taxon>
    </lineage>
</organism>
<evidence type="ECO:0000256" key="1">
    <source>
        <dbReference type="ARBA" id="ARBA00010134"/>
    </source>
</evidence>
<dbReference type="SMART" id="SM00115">
    <property type="entry name" value="CASc"/>
    <property type="match status" value="1"/>
</dbReference>
<evidence type="ECO:0000256" key="4">
    <source>
        <dbReference type="SAM" id="MobiDB-lite"/>
    </source>
</evidence>
<dbReference type="InterPro" id="IPR002110">
    <property type="entry name" value="Ankyrin_rpt"/>
</dbReference>
<keyword evidence="2" id="KW-0677">Repeat</keyword>
<name>A0A7J7JWN9_BUGNE</name>
<dbReference type="GO" id="GO:0005886">
    <property type="term" value="C:plasma membrane"/>
    <property type="evidence" value="ECO:0007669"/>
    <property type="project" value="TreeGrafter"/>
</dbReference>
<feature type="domain" description="Caspase family p20" evidence="5">
    <location>
        <begin position="847"/>
        <end position="931"/>
    </location>
</feature>
<comment type="caution">
    <text evidence="6">The sequence shown here is derived from an EMBL/GenBank/DDBJ whole genome shotgun (WGS) entry which is preliminary data.</text>
</comment>
<keyword evidence="7" id="KW-1185">Reference proteome</keyword>
<sequence>MDENTKSESGDESENDSVSDRPDSLSSDDSSESSGEDFSPDLSDDELDWNQDDNTTPANQLKIAAINGEIEQMNSILEKNTDQNLLLNTDSQGRTILHNCSTVEPAKYILSVCPAEKKKCLLETKSYSGETVLHCAVQTGCPELTSLFLNEINPNSKKLLFEKDGHDSTALHFARNVEVAQVLLNALTFEDQIEFIFLADEFGLTALHQASTHRCVDVISLFLDTVKGESQKLLLQSDVYGRTPLAYAGNSATVELLVRRFNSDPTEYIYHADLEGRTPFRVTIDEGYRLDVIKYFIEMFDSEKQKLIRMAAKDGSTTLHGAEDVETARILVEAVAPEDRIPFIFQENTEGQTAFHSAAEFDKEEVLIYLADQVKTDCIKLLTARDKQGRNALHLANEKATARRLLKLFTAALELSIDSSGGLVNGCSYIKQLDNCGDSAVSIALVKNDVQYDMFKYLLKHAFEHGTKQDLKFLLEHRNTSGRNVFHLACLSFSIEKLFRVLESYKNFVDVQAVVLPDNYGNSPVSYIAAKYYTHWFADILMQLPLPLRRILCTSKNTKGVNVKEIVHRQQFDRKYFLESILGEPYMFVKGSEGSSQVQKTDSYYRTSFQNFVYRPKRREDDVILKVINYALNYYSIIDPGSVTSLALCVDSLDQSSHHQFKRGTISKVSKKIDLAMREDGSALWLFLQSGCDDDKLRLTQQAINSMDKPSYHGKPKVAVVQVVAPLPDDMQGSHHQTSLIPPGPDYLIISAFLRANHVGDECDVDTVLKRLGKDSNVMDVLINSTLGRQYQSSSPLTESEQDISEIPRVDFGEAYGGKALLICNTLGRLNWENELLDAQTVTEKYFGLQTTTKKDLSSTDMKQAVAEFSRLPSHGPVTCLIVMSHGDQRGDIVDDARSTCTVQGLLHALDSPELSSTYKIAVFSFCRGSIPRSYTRVECSWEYTELPNILRSKDVPLVQKTLTEQELLKEWEDNPLPSIHIPKDMFVCFTTLPDSRSKRGLFLYALRSHLSNMCKYNMADKFKNFPTQTTNSIPTECSVVKESFTKVTLELSTPAESHCSKTNALTNNDSAVDCTETNDIINQTITDDITPNQANITVDISMIDKVQQNPLLSDATTAMRGENSRLPKTMKREFSSFRKILLLLQDYTIKHYKELSFIKLLLSVIISNTADMQC</sequence>
<feature type="region of interest" description="Disordered" evidence="4">
    <location>
        <begin position="1"/>
        <end position="55"/>
    </location>
</feature>
<gene>
    <name evidence="6" type="ORF">EB796_011352</name>
</gene>
<reference evidence="6" key="1">
    <citation type="submission" date="2020-06" db="EMBL/GenBank/DDBJ databases">
        <title>Draft genome of Bugula neritina, a colonial animal packing powerful symbionts and potential medicines.</title>
        <authorList>
            <person name="Rayko M."/>
        </authorList>
    </citation>
    <scope>NUCLEOTIDE SEQUENCE [LARGE SCALE GENOMIC DNA]</scope>
    <source>
        <strain evidence="6">Kwan_BN1</strain>
    </source>
</reference>
<dbReference type="SMART" id="SM00248">
    <property type="entry name" value="ANK"/>
    <property type="match status" value="8"/>
</dbReference>
<dbReference type="PROSITE" id="PS50208">
    <property type="entry name" value="CASPASE_P20"/>
    <property type="match status" value="1"/>
</dbReference>
<keyword evidence="3" id="KW-0040">ANK repeat</keyword>
<comment type="similarity">
    <text evidence="1">Belongs to the peptidase C14A family.</text>
</comment>
<dbReference type="PANTHER" id="PTHR24186:SF38">
    <property type="entry name" value="ANKYRIN REPEAT FAMILY PROTEIN"/>
    <property type="match status" value="1"/>
</dbReference>
<evidence type="ECO:0000313" key="6">
    <source>
        <dbReference type="EMBL" id="KAF6030367.1"/>
    </source>
</evidence>
<dbReference type="PANTHER" id="PTHR24186">
    <property type="entry name" value="PROTEIN PHOSPHATASE 1 REGULATORY SUBUNIT"/>
    <property type="match status" value="1"/>
</dbReference>
<dbReference type="Gene3D" id="1.25.40.20">
    <property type="entry name" value="Ankyrin repeat-containing domain"/>
    <property type="match status" value="4"/>
</dbReference>
<evidence type="ECO:0000313" key="7">
    <source>
        <dbReference type="Proteomes" id="UP000593567"/>
    </source>
</evidence>
<dbReference type="EMBL" id="VXIV02001713">
    <property type="protein sequence ID" value="KAF6030367.1"/>
    <property type="molecule type" value="Genomic_DNA"/>
</dbReference>
<dbReference type="InterPro" id="IPR011600">
    <property type="entry name" value="Pept_C14_caspase"/>
</dbReference>
<dbReference type="InterPro" id="IPR029030">
    <property type="entry name" value="Caspase-like_dom_sf"/>
</dbReference>
<dbReference type="GO" id="GO:0006508">
    <property type="term" value="P:proteolysis"/>
    <property type="evidence" value="ECO:0007669"/>
    <property type="project" value="InterPro"/>
</dbReference>
<dbReference type="InterPro" id="IPR036770">
    <property type="entry name" value="Ankyrin_rpt-contain_sf"/>
</dbReference>
<dbReference type="InterPro" id="IPR015917">
    <property type="entry name" value="Pept_C14A"/>
</dbReference>